<dbReference type="PANTHER" id="PTHR33116:SF78">
    <property type="entry name" value="OS12G0587133 PROTEIN"/>
    <property type="match status" value="1"/>
</dbReference>
<protein>
    <submittedName>
        <fullName evidence="1">Uncharacterized protein</fullName>
    </submittedName>
</protein>
<name>A0A438D522_VITVI</name>
<dbReference type="EMBL" id="QGNW01001792">
    <property type="protein sequence ID" value="RVW30590.1"/>
    <property type="molecule type" value="Genomic_DNA"/>
</dbReference>
<dbReference type="AlphaFoldDB" id="A0A438D522"/>
<accession>A0A438D522</accession>
<sequence>MAWRRVDALLVLVPSQKLEISSRRSFWYGRCRKNRSPEKFAGKFRRRGDFNVIRRSSEKLGGSSLTSSMKDFDSFIRECELLDPPLRNTSFTWSNMQESPECKRLDRFLYSNEWGHLFPQGLQKTLPRRTSDHWPIVLDTNPFKWGPTPFRFKNMWLQHPNFKENFRNWWRGLQGNGREGEEGVVFKIYFEKAYDHVSWDFLDHVLEKKGFSPSWRKWMSGCLSSVSYAVLVNGNTKGWVKASRGLRQGRTAESQKSLLVFGHISRLKVNLDKSDIYGINLDQNHLSRLAELLDCKASGGLYSIWVFLWGGNPKACGFWDPVIERISKKIRWVAKTYLSFGGRITLIQSCLTHMPCYFLSLFKIPASVAAKIERLQRDFYGQGLRKENGCGGTLKRVQLYGISSFGILKSLQSEVLCLVNDTPRRSSFPTLLFDDRVVAQIISVSQDGLGTPEEHL</sequence>
<organism evidence="1 2">
    <name type="scientific">Vitis vinifera</name>
    <name type="common">Grape</name>
    <dbReference type="NCBI Taxonomy" id="29760"/>
    <lineage>
        <taxon>Eukaryota</taxon>
        <taxon>Viridiplantae</taxon>
        <taxon>Streptophyta</taxon>
        <taxon>Embryophyta</taxon>
        <taxon>Tracheophyta</taxon>
        <taxon>Spermatophyta</taxon>
        <taxon>Magnoliopsida</taxon>
        <taxon>eudicotyledons</taxon>
        <taxon>Gunneridae</taxon>
        <taxon>Pentapetalae</taxon>
        <taxon>rosids</taxon>
        <taxon>Vitales</taxon>
        <taxon>Vitaceae</taxon>
        <taxon>Viteae</taxon>
        <taxon>Vitis</taxon>
    </lineage>
</organism>
<dbReference type="SUPFAM" id="SSF56219">
    <property type="entry name" value="DNase I-like"/>
    <property type="match status" value="1"/>
</dbReference>
<proteinExistence type="predicted"/>
<dbReference type="PANTHER" id="PTHR33116">
    <property type="entry name" value="REVERSE TRANSCRIPTASE ZINC-BINDING DOMAIN-CONTAINING PROTEIN-RELATED-RELATED"/>
    <property type="match status" value="1"/>
</dbReference>
<dbReference type="Gene3D" id="3.60.10.10">
    <property type="entry name" value="Endonuclease/exonuclease/phosphatase"/>
    <property type="match status" value="1"/>
</dbReference>
<comment type="caution">
    <text evidence="1">The sequence shown here is derived from an EMBL/GenBank/DDBJ whole genome shotgun (WGS) entry which is preliminary data.</text>
</comment>
<reference evidence="1 2" key="1">
    <citation type="journal article" date="2018" name="PLoS Genet.">
        <title>Population sequencing reveals clonal diversity and ancestral inbreeding in the grapevine cultivar Chardonnay.</title>
        <authorList>
            <person name="Roach M.J."/>
            <person name="Johnson D.L."/>
            <person name="Bohlmann J."/>
            <person name="van Vuuren H.J."/>
            <person name="Jones S.J."/>
            <person name="Pretorius I.S."/>
            <person name="Schmidt S.A."/>
            <person name="Borneman A.R."/>
        </authorList>
    </citation>
    <scope>NUCLEOTIDE SEQUENCE [LARGE SCALE GENOMIC DNA]</scope>
    <source>
        <strain evidence="2">cv. Chardonnay</strain>
        <tissue evidence="1">Leaf</tissue>
    </source>
</reference>
<evidence type="ECO:0000313" key="2">
    <source>
        <dbReference type="Proteomes" id="UP000288805"/>
    </source>
</evidence>
<evidence type="ECO:0000313" key="1">
    <source>
        <dbReference type="EMBL" id="RVW30590.1"/>
    </source>
</evidence>
<dbReference type="Proteomes" id="UP000288805">
    <property type="component" value="Unassembled WGS sequence"/>
</dbReference>
<dbReference type="InterPro" id="IPR036691">
    <property type="entry name" value="Endo/exonu/phosph_ase_sf"/>
</dbReference>
<gene>
    <name evidence="1" type="ORF">CK203_086057</name>
</gene>